<dbReference type="SUPFAM" id="SSF50249">
    <property type="entry name" value="Nucleic acid-binding proteins"/>
    <property type="match status" value="1"/>
</dbReference>
<evidence type="ECO:0000313" key="8">
    <source>
        <dbReference type="EMBL" id="KAB8041026.1"/>
    </source>
</evidence>
<feature type="compositionally biased region" description="Basic residues" evidence="6">
    <location>
        <begin position="1"/>
        <end position="12"/>
    </location>
</feature>
<feature type="domain" description="TRAM" evidence="7">
    <location>
        <begin position="18"/>
        <end position="79"/>
    </location>
</feature>
<dbReference type="InterPro" id="IPR002792">
    <property type="entry name" value="TRAM_dom"/>
</dbReference>
<dbReference type="Gene3D" id="2.40.50.1070">
    <property type="match status" value="1"/>
</dbReference>
<comment type="caution">
    <text evidence="8">The sequence shown here is derived from an EMBL/GenBank/DDBJ whole genome shotgun (WGS) entry which is preliminary data.</text>
</comment>
<dbReference type="Proteomes" id="UP000437748">
    <property type="component" value="Unassembled WGS sequence"/>
</dbReference>
<keyword evidence="3 4" id="KW-0949">S-adenosyl-L-methionine</keyword>
<feature type="binding site" evidence="4">
    <location>
        <position position="277"/>
    </location>
    <ligand>
        <name>S-adenosyl-L-methionine</name>
        <dbReference type="ChEBI" id="CHEBI:59789"/>
    </ligand>
</feature>
<dbReference type="AlphaFoldDB" id="A0A6N6W017"/>
<proteinExistence type="inferred from homology"/>
<dbReference type="GO" id="GO:0006396">
    <property type="term" value="P:RNA processing"/>
    <property type="evidence" value="ECO:0007669"/>
    <property type="project" value="InterPro"/>
</dbReference>
<sequence length="466" mass="54217">MQKNRNRQKSFHKSNQTQNNPKKFDKETIETFALATDGRAIGRSEDNVVVFVKNMLPNEKAKVEIISKKSNYKNALLYKLESSSPHRVEPPCIYDSQCGGCQLQYISQNMQTEYKTMWFFETLKRIGKWNETFIKESEKMISIVFLKREHYRRRVRFHFDGKNLGFKQNSSNKVINIEKCLITSEKINQKISFIKNNLIKSFKESQEKFFECEIEVTESDDDKIILFVANLTIENQKNKDNSLKILEKNLEIYNEQSIHLKHPELPRFKLKKQSFVQPHIDCIKYYYEHIKDNIDQFLEKNANKLNKITAWDLYSGAGVFTSIPYFSAKRHQVEIECIGVEGIKEAIDSLNYNHKNFPIKGVVQDVELFIENQFQNKIKNPDVFQGASIIILDPPRSGCGIATMQKIVEVCSKKSLVLYLACDPASFARDTRVLLEGGFKIKNLSLFDSFGHTIHYEVLGCFEKSF</sequence>
<organism evidence="8 9">
    <name type="scientific">Silvanigrella paludirubra</name>
    <dbReference type="NCBI Taxonomy" id="2499159"/>
    <lineage>
        <taxon>Bacteria</taxon>
        <taxon>Pseudomonadati</taxon>
        <taxon>Bdellovibrionota</taxon>
        <taxon>Oligoflexia</taxon>
        <taxon>Silvanigrellales</taxon>
        <taxon>Silvanigrellaceae</taxon>
        <taxon>Silvanigrella</taxon>
    </lineage>
</organism>
<dbReference type="EMBL" id="WFLM01000001">
    <property type="protein sequence ID" value="KAB8041026.1"/>
    <property type="molecule type" value="Genomic_DNA"/>
</dbReference>
<evidence type="ECO:0000256" key="1">
    <source>
        <dbReference type="ARBA" id="ARBA00022603"/>
    </source>
</evidence>
<evidence type="ECO:0000256" key="3">
    <source>
        <dbReference type="ARBA" id="ARBA00022691"/>
    </source>
</evidence>
<dbReference type="RefSeq" id="WP_153418549.1">
    <property type="nucleotide sequence ID" value="NZ_WFLM01000001.1"/>
</dbReference>
<accession>A0A6N6W017</accession>
<dbReference type="PROSITE" id="PS50926">
    <property type="entry name" value="TRAM"/>
    <property type="match status" value="1"/>
</dbReference>
<feature type="active site" evidence="5">
    <location>
        <position position="422"/>
    </location>
</feature>
<feature type="region of interest" description="Disordered" evidence="6">
    <location>
        <begin position="1"/>
        <end position="25"/>
    </location>
</feature>
<feature type="binding site" evidence="4">
    <location>
        <position position="314"/>
    </location>
    <ligand>
        <name>S-adenosyl-L-methionine</name>
        <dbReference type="ChEBI" id="CHEBI:59789"/>
    </ligand>
</feature>
<comment type="similarity">
    <text evidence="4">Belongs to the class I-like SAM-binding methyltransferase superfamily. RNA M5U methyltransferase family.</text>
</comment>
<evidence type="ECO:0000256" key="5">
    <source>
        <dbReference type="PROSITE-ProRule" id="PRU10015"/>
    </source>
</evidence>
<reference evidence="8 9" key="1">
    <citation type="submission" date="2019-10" db="EMBL/GenBank/DDBJ databases">
        <title>New species of Slilvanegrellaceae.</title>
        <authorList>
            <person name="Pitt A."/>
            <person name="Hahn M.W."/>
        </authorList>
    </citation>
    <scope>NUCLEOTIDE SEQUENCE [LARGE SCALE GENOMIC DNA]</scope>
    <source>
        <strain evidence="8 9">SP-Ram-0.45-NSY-1</strain>
    </source>
</reference>
<dbReference type="PROSITE" id="PS01230">
    <property type="entry name" value="TRMA_1"/>
    <property type="match status" value="1"/>
</dbReference>
<dbReference type="InterPro" id="IPR010280">
    <property type="entry name" value="U5_MeTrfase_fam"/>
</dbReference>
<dbReference type="InterPro" id="IPR030390">
    <property type="entry name" value="MeTrfase_TrmA_AS"/>
</dbReference>
<evidence type="ECO:0000259" key="7">
    <source>
        <dbReference type="PROSITE" id="PS50926"/>
    </source>
</evidence>
<evidence type="ECO:0000256" key="4">
    <source>
        <dbReference type="PROSITE-ProRule" id="PRU01024"/>
    </source>
</evidence>
<dbReference type="InterPro" id="IPR029063">
    <property type="entry name" value="SAM-dependent_MTases_sf"/>
</dbReference>
<evidence type="ECO:0000256" key="6">
    <source>
        <dbReference type="SAM" id="MobiDB-lite"/>
    </source>
</evidence>
<evidence type="ECO:0000313" key="9">
    <source>
        <dbReference type="Proteomes" id="UP000437748"/>
    </source>
</evidence>
<keyword evidence="1 4" id="KW-0489">Methyltransferase</keyword>
<dbReference type="PANTHER" id="PTHR11061:SF30">
    <property type="entry name" value="TRNA (URACIL(54)-C(5))-METHYLTRANSFERASE"/>
    <property type="match status" value="1"/>
</dbReference>
<dbReference type="Gene3D" id="2.40.50.140">
    <property type="entry name" value="Nucleic acid-binding proteins"/>
    <property type="match status" value="1"/>
</dbReference>
<name>A0A6N6W017_9BACT</name>
<dbReference type="PANTHER" id="PTHR11061">
    <property type="entry name" value="RNA M5U METHYLTRANSFERASE"/>
    <property type="match status" value="1"/>
</dbReference>
<gene>
    <name evidence="8" type="ORF">GCL60_03570</name>
</gene>
<dbReference type="SUPFAM" id="SSF53335">
    <property type="entry name" value="S-adenosyl-L-methionine-dependent methyltransferases"/>
    <property type="match status" value="1"/>
</dbReference>
<feature type="binding site" evidence="4">
    <location>
        <position position="341"/>
    </location>
    <ligand>
        <name>S-adenosyl-L-methionine</name>
        <dbReference type="ChEBI" id="CHEBI:59789"/>
    </ligand>
</feature>
<protein>
    <recommendedName>
        <fullName evidence="7">TRAM domain-containing protein</fullName>
    </recommendedName>
</protein>
<feature type="active site" description="Nucleophile" evidence="4">
    <location>
        <position position="422"/>
    </location>
</feature>
<dbReference type="GO" id="GO:0008173">
    <property type="term" value="F:RNA methyltransferase activity"/>
    <property type="evidence" value="ECO:0007669"/>
    <property type="project" value="InterPro"/>
</dbReference>
<evidence type="ECO:0000256" key="2">
    <source>
        <dbReference type="ARBA" id="ARBA00022679"/>
    </source>
</evidence>
<dbReference type="OrthoDB" id="5298659at2"/>
<feature type="binding site" evidence="4">
    <location>
        <position position="393"/>
    </location>
    <ligand>
        <name>S-adenosyl-L-methionine</name>
        <dbReference type="ChEBI" id="CHEBI:59789"/>
    </ligand>
</feature>
<dbReference type="GO" id="GO:0032259">
    <property type="term" value="P:methylation"/>
    <property type="evidence" value="ECO:0007669"/>
    <property type="project" value="UniProtKB-KW"/>
</dbReference>
<dbReference type="InterPro" id="IPR012340">
    <property type="entry name" value="NA-bd_OB-fold"/>
</dbReference>
<keyword evidence="9" id="KW-1185">Reference proteome</keyword>
<keyword evidence="2 4" id="KW-0808">Transferase</keyword>
<dbReference type="Gene3D" id="3.40.50.150">
    <property type="entry name" value="Vaccinia Virus protein VP39"/>
    <property type="match status" value="1"/>
</dbReference>
<dbReference type="PROSITE" id="PS51687">
    <property type="entry name" value="SAM_MT_RNA_M5U"/>
    <property type="match status" value="1"/>
</dbReference>